<comment type="caution">
    <text evidence="1">The sequence shown here is derived from an EMBL/GenBank/DDBJ whole genome shotgun (WGS) entry which is preliminary data.</text>
</comment>
<dbReference type="Proteomes" id="UP000265875">
    <property type="component" value="Unassembled WGS sequence"/>
</dbReference>
<gene>
    <name evidence="1" type="ORF">D0894_04060</name>
</gene>
<protein>
    <submittedName>
        <fullName evidence="1">Uncharacterized protein</fullName>
    </submittedName>
</protein>
<dbReference type="EMBL" id="QWLL01000008">
    <property type="protein sequence ID" value="RII79609.1"/>
    <property type="molecule type" value="Genomic_DNA"/>
</dbReference>
<sequence length="60" mass="6224">MIEKHGATRAGHGGLRWQGGVLVLWPFAGTPASTGAVSSPGLPPVNACHSYLWLANHSFG</sequence>
<organism evidence="1 2">
    <name type="scientific">Pseudomonas monteilii</name>
    <dbReference type="NCBI Taxonomy" id="76759"/>
    <lineage>
        <taxon>Bacteria</taxon>
        <taxon>Pseudomonadati</taxon>
        <taxon>Pseudomonadota</taxon>
        <taxon>Gammaproteobacteria</taxon>
        <taxon>Pseudomonadales</taxon>
        <taxon>Pseudomonadaceae</taxon>
        <taxon>Pseudomonas</taxon>
    </lineage>
</organism>
<proteinExistence type="predicted"/>
<accession>A0A399MEX8</accession>
<reference evidence="1 2" key="1">
    <citation type="submission" date="2018-08" db="EMBL/GenBank/DDBJ databases">
        <title>Draft genome sequence of the cyanotroph, Pseudomonas monteilii BCN3.</title>
        <authorList>
            <person name="Jones L.B."/>
            <person name="Kunz D.A."/>
        </authorList>
    </citation>
    <scope>NUCLEOTIDE SEQUENCE [LARGE SCALE GENOMIC DNA]</scope>
    <source>
        <strain evidence="1 2">BCN3</strain>
    </source>
</reference>
<evidence type="ECO:0000313" key="1">
    <source>
        <dbReference type="EMBL" id="RII79609.1"/>
    </source>
</evidence>
<evidence type="ECO:0000313" key="2">
    <source>
        <dbReference type="Proteomes" id="UP000265875"/>
    </source>
</evidence>
<name>A0A399MEX8_9PSED</name>
<dbReference type="AlphaFoldDB" id="A0A399MEX8"/>